<name>A0AC34GWJ9_9BILA</name>
<reference evidence="2" key="1">
    <citation type="submission" date="2022-11" db="UniProtKB">
        <authorList>
            <consortium name="WormBaseParasite"/>
        </authorList>
    </citation>
    <scope>IDENTIFICATION</scope>
</reference>
<accession>A0AC34GWJ9</accession>
<protein>
    <submittedName>
        <fullName evidence="2">DET1</fullName>
    </submittedName>
</protein>
<dbReference type="Proteomes" id="UP000887579">
    <property type="component" value="Unplaced"/>
</dbReference>
<proteinExistence type="predicted"/>
<dbReference type="WBParaSite" id="ES5_v2.g9470.t1">
    <property type="protein sequence ID" value="ES5_v2.g9470.t1"/>
    <property type="gene ID" value="ES5_v2.g9470"/>
</dbReference>
<organism evidence="1 2">
    <name type="scientific">Panagrolaimus sp. ES5</name>
    <dbReference type="NCBI Taxonomy" id="591445"/>
    <lineage>
        <taxon>Eukaryota</taxon>
        <taxon>Metazoa</taxon>
        <taxon>Ecdysozoa</taxon>
        <taxon>Nematoda</taxon>
        <taxon>Chromadorea</taxon>
        <taxon>Rhabditida</taxon>
        <taxon>Tylenchina</taxon>
        <taxon>Panagrolaimomorpha</taxon>
        <taxon>Panagrolaimoidea</taxon>
        <taxon>Panagrolaimidae</taxon>
        <taxon>Panagrolaimus</taxon>
    </lineage>
</organism>
<evidence type="ECO:0000313" key="1">
    <source>
        <dbReference type="Proteomes" id="UP000887579"/>
    </source>
</evidence>
<evidence type="ECO:0000313" key="2">
    <source>
        <dbReference type="WBParaSite" id="ES5_v2.g9470.t1"/>
    </source>
</evidence>
<sequence length="553" mass="64314">MNHANNEIKPLQGKVARTFHEFAKRRKITGTYDKSEYDGPLDPYLLINSFRTVQRVDSPPVIPLRFTHNGKMMIGAMEQPPNQLIIYKYMGVESLAGVQPNDMFYTIFKHLHIINIDESARNYRLHKDALFLLEDDDFLITFSSAQVIPPNNNNDQESVVVPSVPLALVQQNNETPRQSISSMDHYIFHVVSLQTGKVVHKIELEYHWLISSHCIYLRKRTFIVLSIHHQTLYIYNVTKEGKLELITDIGEFIEPPDQRLSRPGQVTEAFTGIKQLLMKSLFEFHKNDGNIQQFFQFSHLYRSLKMVRMQMLDDDILLIRWAQDEVILSEQIPQPPPGPIYFSFFNWKTSEIVGIYGPSSPALLEIYEKCHESFRYGFLTKNERPITMEYCTEPRRMHETFKKNFRNKNGSEQDLCRKLLSQLPCSMSLCPAFTPFLDPKLFNYDEKIIAAIERGRVPCDMKIRTFNRLTGKEHLNISLEHLRPNPQENLPILRANCSVLFHPYDAFIVAFLKRHPLIDISPTFYIPFFSSPQDLISTTKDPTEPLEIITVND</sequence>